<dbReference type="GO" id="GO:0006887">
    <property type="term" value="P:exocytosis"/>
    <property type="evidence" value="ECO:0007669"/>
    <property type="project" value="EnsemblProtists"/>
</dbReference>
<dbReference type="GO" id="GO:0007155">
    <property type="term" value="P:cell adhesion"/>
    <property type="evidence" value="ECO:0007669"/>
    <property type="project" value="EnsemblProtists"/>
</dbReference>
<organism evidence="4 5">
    <name type="scientific">Cavenderia fasciculata</name>
    <name type="common">Slime mold</name>
    <name type="synonym">Dictyostelium fasciculatum</name>
    <dbReference type="NCBI Taxonomy" id="261658"/>
    <lineage>
        <taxon>Eukaryota</taxon>
        <taxon>Amoebozoa</taxon>
        <taxon>Evosea</taxon>
        <taxon>Eumycetozoa</taxon>
        <taxon>Dictyostelia</taxon>
        <taxon>Acytosteliales</taxon>
        <taxon>Cavenderiaceae</taxon>
        <taxon>Cavenderia</taxon>
    </lineage>
</organism>
<dbReference type="AlphaFoldDB" id="F4PKD3"/>
<dbReference type="GO" id="GO:0005938">
    <property type="term" value="C:cell cortex"/>
    <property type="evidence" value="ECO:0007669"/>
    <property type="project" value="EnsemblProtists"/>
</dbReference>
<gene>
    <name evidence="4" type="primary">cln5</name>
    <name evidence="4" type="ORF">DFA_06195</name>
</gene>
<dbReference type="GO" id="GO:0007040">
    <property type="term" value="P:lysosome organization"/>
    <property type="evidence" value="ECO:0007669"/>
    <property type="project" value="TreeGrafter"/>
</dbReference>
<dbReference type="GO" id="GO:0005783">
    <property type="term" value="C:endoplasmic reticulum"/>
    <property type="evidence" value="ECO:0007669"/>
    <property type="project" value="EnsemblProtists"/>
</dbReference>
<evidence type="ECO:0000256" key="1">
    <source>
        <dbReference type="ARBA" id="ARBA00007028"/>
    </source>
</evidence>
<dbReference type="EMBL" id="GL883007">
    <property type="protein sequence ID" value="EGG24057.1"/>
    <property type="molecule type" value="Genomic_DNA"/>
</dbReference>
<feature type="signal peptide" evidence="3">
    <location>
        <begin position="1"/>
        <end position="22"/>
    </location>
</feature>
<dbReference type="GO" id="GO:0010468">
    <property type="term" value="P:regulation of gene expression"/>
    <property type="evidence" value="ECO:0007669"/>
    <property type="project" value="EnsemblProtists"/>
</dbReference>
<dbReference type="GeneID" id="14876461"/>
<keyword evidence="5" id="KW-1185">Reference proteome</keyword>
<accession>F4PKD3</accession>
<dbReference type="GO" id="GO:0006914">
    <property type="term" value="P:autophagy"/>
    <property type="evidence" value="ECO:0007669"/>
    <property type="project" value="EnsemblProtists"/>
</dbReference>
<dbReference type="STRING" id="1054147.F4PKD3"/>
<dbReference type="GO" id="GO:0005576">
    <property type="term" value="C:extracellular region"/>
    <property type="evidence" value="ECO:0007669"/>
    <property type="project" value="EnsemblProtists"/>
</dbReference>
<dbReference type="OMA" id="FRPHQSF"/>
<keyword evidence="3" id="KW-0732">Signal</keyword>
<dbReference type="Proteomes" id="UP000007797">
    <property type="component" value="Unassembled WGS sequence"/>
</dbReference>
<comment type="similarity">
    <text evidence="1">Belongs to the CLN5 family.</text>
</comment>
<dbReference type="GO" id="GO:0005765">
    <property type="term" value="C:lysosomal membrane"/>
    <property type="evidence" value="ECO:0007669"/>
    <property type="project" value="TreeGrafter"/>
</dbReference>
<reference evidence="5" key="1">
    <citation type="journal article" date="2011" name="Genome Res.">
        <title>Phylogeny-wide analysis of social amoeba genomes highlights ancient origins for complex intercellular communication.</title>
        <authorList>
            <person name="Heidel A.J."/>
            <person name="Lawal H.M."/>
            <person name="Felder M."/>
            <person name="Schilde C."/>
            <person name="Helps N.R."/>
            <person name="Tunggal B."/>
            <person name="Rivero F."/>
            <person name="John U."/>
            <person name="Schleicher M."/>
            <person name="Eichinger L."/>
            <person name="Platzer M."/>
            <person name="Noegel A.A."/>
            <person name="Schaap P."/>
            <person name="Gloeckner G."/>
        </authorList>
    </citation>
    <scope>NUCLEOTIDE SEQUENCE [LARGE SCALE GENOMIC DNA]</scope>
    <source>
        <strain evidence="5">SH3</strain>
    </source>
</reference>
<name>F4PKD3_CACFS</name>
<evidence type="ECO:0000313" key="4">
    <source>
        <dbReference type="EMBL" id="EGG24057.1"/>
    </source>
</evidence>
<sequence length="326" mass="37147">MFKNLLLSIICFLVAVVAVTLASVYDNDPELCKQRVVREDCPTVPAPFDNVNSNDVIEVYYLQAPIFEGLYGDFGGKLGGYHSALGFYDLTTGINYTAEYDAYYEVANGTFPNIMNINGTDEVVWCNAGILCAFPWINATYWDSKHFSTASRTYMTTINGSVFNQFIPWSISYNNSNPIYQTWDVWNSYGQDLYVPSNTCDDFAVAAFNFLYSRGSTYDCNIVLKRDYINLFSEKPVPVDYEENKDEIIRFYQAFNVQKGESFLTILENLLSIVGLPKFIYIQEQYLQLSLNFPFADLKYDFAPLPGCPAPSTIDTEKVIHMPIRR</sequence>
<dbReference type="PANTHER" id="PTHR15380">
    <property type="entry name" value="CEROID-LIPOFUSCINOSIS, NEURONAL 5"/>
    <property type="match status" value="1"/>
</dbReference>
<dbReference type="GO" id="GO:0043327">
    <property type="term" value="P:chemotaxis to cAMP"/>
    <property type="evidence" value="ECO:0007669"/>
    <property type="project" value="EnsemblProtists"/>
</dbReference>
<protein>
    <submittedName>
        <fullName evidence="4">Uncharacterized protein</fullName>
    </submittedName>
</protein>
<dbReference type="Pfam" id="PF15014">
    <property type="entry name" value="CLN5"/>
    <property type="match status" value="1"/>
</dbReference>
<dbReference type="OrthoDB" id="10005881at2759"/>
<dbReference type="GO" id="GO:0010498">
    <property type="term" value="P:proteasomal protein catabolic process"/>
    <property type="evidence" value="ECO:0007669"/>
    <property type="project" value="EnsemblProtists"/>
</dbReference>
<dbReference type="KEGG" id="dfa:DFA_06195"/>
<dbReference type="GO" id="GO:0048471">
    <property type="term" value="C:perinuclear region of cytoplasm"/>
    <property type="evidence" value="ECO:0007669"/>
    <property type="project" value="EnsemblProtists"/>
</dbReference>
<dbReference type="GO" id="GO:0016798">
    <property type="term" value="F:hydrolase activity, acting on glycosyl bonds"/>
    <property type="evidence" value="ECO:0007669"/>
    <property type="project" value="EnsemblProtists"/>
</dbReference>
<dbReference type="GO" id="GO:0030587">
    <property type="term" value="P:sorocarp development"/>
    <property type="evidence" value="ECO:0007669"/>
    <property type="project" value="EnsemblProtists"/>
</dbReference>
<keyword evidence="2" id="KW-0325">Glycoprotein</keyword>
<dbReference type="InterPro" id="IPR026138">
    <property type="entry name" value="CLN5"/>
</dbReference>
<evidence type="ECO:0000256" key="3">
    <source>
        <dbReference type="SAM" id="SignalP"/>
    </source>
</evidence>
<evidence type="ECO:0000313" key="5">
    <source>
        <dbReference type="Proteomes" id="UP000007797"/>
    </source>
</evidence>
<dbReference type="PANTHER" id="PTHR15380:SF2">
    <property type="entry name" value="CEROID-LIPOFUSCINOSIS NEURONAL PROTEIN 5"/>
    <property type="match status" value="1"/>
</dbReference>
<dbReference type="GO" id="GO:0009306">
    <property type="term" value="P:protein secretion"/>
    <property type="evidence" value="ECO:0007669"/>
    <property type="project" value="EnsemblProtists"/>
</dbReference>
<evidence type="ECO:0000256" key="2">
    <source>
        <dbReference type="ARBA" id="ARBA00023180"/>
    </source>
</evidence>
<feature type="chain" id="PRO_5003319359" evidence="3">
    <location>
        <begin position="23"/>
        <end position="326"/>
    </location>
</feature>
<dbReference type="RefSeq" id="XP_004361908.1">
    <property type="nucleotide sequence ID" value="XM_004361851.1"/>
</dbReference>
<proteinExistence type="inferred from homology"/>